<dbReference type="Proteomes" id="UP000008311">
    <property type="component" value="Unassembled WGS sequence"/>
</dbReference>
<evidence type="ECO:0000313" key="2">
    <source>
        <dbReference type="Proteomes" id="UP000008311"/>
    </source>
</evidence>
<protein>
    <submittedName>
        <fullName evidence="1">Uncharacterized protein</fullName>
    </submittedName>
</protein>
<proteinExistence type="predicted"/>
<gene>
    <name evidence="1" type="ORF">RCOM_1631950</name>
</gene>
<dbReference type="EMBL" id="EQ973816">
    <property type="protein sequence ID" value="EEF45065.1"/>
    <property type="molecule type" value="Genomic_DNA"/>
</dbReference>
<name>B9RU53_RICCO</name>
<dbReference type="PANTHER" id="PTHR33240:SF17">
    <property type="entry name" value="EUKARYOTIC PEPTIDE CHAIN RELEASE FACTOR GTP-BINDING SUBUNIT-LIKE"/>
    <property type="match status" value="1"/>
</dbReference>
<organism evidence="1 2">
    <name type="scientific">Ricinus communis</name>
    <name type="common">Castor bean</name>
    <dbReference type="NCBI Taxonomy" id="3988"/>
    <lineage>
        <taxon>Eukaryota</taxon>
        <taxon>Viridiplantae</taxon>
        <taxon>Streptophyta</taxon>
        <taxon>Embryophyta</taxon>
        <taxon>Tracheophyta</taxon>
        <taxon>Spermatophyta</taxon>
        <taxon>Magnoliopsida</taxon>
        <taxon>eudicotyledons</taxon>
        <taxon>Gunneridae</taxon>
        <taxon>Pentapetalae</taxon>
        <taxon>rosids</taxon>
        <taxon>fabids</taxon>
        <taxon>Malpighiales</taxon>
        <taxon>Euphorbiaceae</taxon>
        <taxon>Acalyphoideae</taxon>
        <taxon>Acalypheae</taxon>
        <taxon>Ricinus</taxon>
    </lineage>
</organism>
<accession>B9RU53</accession>
<dbReference type="eggNOG" id="KOG0017">
    <property type="taxonomic scope" value="Eukaryota"/>
</dbReference>
<dbReference type="AlphaFoldDB" id="B9RU53"/>
<reference evidence="2" key="1">
    <citation type="journal article" date="2010" name="Nat. Biotechnol.">
        <title>Draft genome sequence of the oilseed species Ricinus communis.</title>
        <authorList>
            <person name="Chan A.P."/>
            <person name="Crabtree J."/>
            <person name="Zhao Q."/>
            <person name="Lorenzi H."/>
            <person name="Orvis J."/>
            <person name="Puiu D."/>
            <person name="Melake-Berhan A."/>
            <person name="Jones K.M."/>
            <person name="Redman J."/>
            <person name="Chen G."/>
            <person name="Cahoon E.B."/>
            <person name="Gedil M."/>
            <person name="Stanke M."/>
            <person name="Haas B.J."/>
            <person name="Wortman J.R."/>
            <person name="Fraser-Liggett C.M."/>
            <person name="Ravel J."/>
            <person name="Rabinowicz P.D."/>
        </authorList>
    </citation>
    <scope>NUCLEOTIDE SEQUENCE [LARGE SCALE GENOMIC DNA]</scope>
    <source>
        <strain evidence="2">cv. Hale</strain>
    </source>
</reference>
<evidence type="ECO:0000313" key="1">
    <source>
        <dbReference type="EMBL" id="EEF45065.1"/>
    </source>
</evidence>
<dbReference type="InParanoid" id="B9RU53"/>
<dbReference type="PANTHER" id="PTHR33240">
    <property type="entry name" value="OS08G0508500 PROTEIN"/>
    <property type="match status" value="1"/>
</dbReference>
<sequence length="127" mass="13992">MLYFRGSTVGDSATKRKQAVRSVYSIAISREPRKNFGLIKFSDANSQGILNSHNDALVVKAYINNFLVRWILIDDKSSINMITMPVFLSMGLKHNHLTLVSTPFIGLGGKTILVEGSIHLDVELGDG</sequence>
<keyword evidence="2" id="KW-1185">Reference proteome</keyword>